<dbReference type="KEGG" id="hdi:HDIA_3177"/>
<keyword evidence="2" id="KW-1185">Reference proteome</keyword>
<reference evidence="2" key="1">
    <citation type="submission" date="2017-09" db="EMBL/GenBank/DDBJ databases">
        <title>Genome sequence of Nannocystis excedens DSM 71.</title>
        <authorList>
            <person name="Blom J."/>
        </authorList>
    </citation>
    <scope>NUCLEOTIDE SEQUENCE [LARGE SCALE GENOMIC DNA]</scope>
    <source>
        <strain evidence="2">type strain: E19</strain>
    </source>
</reference>
<dbReference type="RefSeq" id="WP_099557064.1">
    <property type="nucleotide sequence ID" value="NZ_LT960614.1"/>
</dbReference>
<organism evidence="1 2">
    <name type="scientific">Hartmannibacter diazotrophicus</name>
    <dbReference type="NCBI Taxonomy" id="1482074"/>
    <lineage>
        <taxon>Bacteria</taxon>
        <taxon>Pseudomonadati</taxon>
        <taxon>Pseudomonadota</taxon>
        <taxon>Alphaproteobacteria</taxon>
        <taxon>Hyphomicrobiales</taxon>
        <taxon>Pleomorphomonadaceae</taxon>
        <taxon>Hartmannibacter</taxon>
    </lineage>
</organism>
<accession>A0A2C9D993</accession>
<evidence type="ECO:0000313" key="2">
    <source>
        <dbReference type="Proteomes" id="UP000223606"/>
    </source>
</evidence>
<proteinExistence type="predicted"/>
<dbReference type="AlphaFoldDB" id="A0A2C9D993"/>
<dbReference type="OrthoDB" id="7187254at2"/>
<name>A0A2C9D993_9HYPH</name>
<protein>
    <submittedName>
        <fullName evidence="1">Putative anti-sigmaE protein</fullName>
    </submittedName>
</protein>
<gene>
    <name evidence="1" type="ORF">HDIA_3177</name>
</gene>
<sequence length="259" mass="28457">MNERPISEDDLQAYVDGRLDQVRHAEIEAYLEAHPQEAERLASYQRQREQLKAALRPIAEEPIPSELNLARLVQDNRKALRRHSWRDAAAAVVLLGAGLAGGWSLHGGMPAGTEGVTALASEAADSYAVYASDHVRPVEITAADSRDLVSWTSDRLRHPLTIPDLERAGYRFMGGRLVATPHGPAVMLMYDDDRGTRLVMVTRKMAADKNAPMSETRSGNLTGYTWANDGIGYSLVGPVAPQDLHPVADEIRQQTTQNV</sequence>
<dbReference type="EMBL" id="LT960614">
    <property type="protein sequence ID" value="SON56718.1"/>
    <property type="molecule type" value="Genomic_DNA"/>
</dbReference>
<evidence type="ECO:0000313" key="1">
    <source>
        <dbReference type="EMBL" id="SON56718.1"/>
    </source>
</evidence>
<dbReference type="Proteomes" id="UP000223606">
    <property type="component" value="Chromosome 1"/>
</dbReference>